<sequence>MSQDAQHLIEKFWDGTATAADKQQLAALFGPDEDTWHERLGQEFAAYPAGEAGPLKEEQSARVWAQLRRHLAAEAAAAPTPRRAGWQRWAVAAAVLLAVGLAVLRFAYRPAAPAPIAQVTRPAAPTSPLVRRANTGRAPLRLPLPDGSVVTLQPGSEVAYYAPFVHNRRDISLRGAALFAVAKDAAHPFTVLANGFTTTALGTKFRVQATDSQRVNVRLLEGKVVVRATPASHLTMREQFLKPGQELTVNVRTRQVRLHTFGPLPAAPRPLAVEVPTGLSFEKDDLTEVLAQVGARYHVRMAYDSADVRGLSFSGDFEAADPLPVVLRAVCAANNLTFTQTPGLVTLRKSP</sequence>
<reference evidence="5" key="1">
    <citation type="journal article" date="2019" name="Int. J. Syst. Evol. Microbiol.">
        <title>The Global Catalogue of Microorganisms (GCM) 10K type strain sequencing project: providing services to taxonomists for standard genome sequencing and annotation.</title>
        <authorList>
            <consortium name="The Broad Institute Genomics Platform"/>
            <consortium name="The Broad Institute Genome Sequencing Center for Infectious Disease"/>
            <person name="Wu L."/>
            <person name="Ma J."/>
        </authorList>
    </citation>
    <scope>NUCLEOTIDE SEQUENCE [LARGE SCALE GENOMIC DNA]</scope>
    <source>
        <strain evidence="5">CGMCC 1.15795</strain>
    </source>
</reference>
<evidence type="ECO:0000256" key="1">
    <source>
        <dbReference type="SAM" id="Phobius"/>
    </source>
</evidence>
<dbReference type="PIRSF" id="PIRSF018266">
    <property type="entry name" value="FecR"/>
    <property type="match status" value="1"/>
</dbReference>
<dbReference type="Gene3D" id="2.60.120.1440">
    <property type="match status" value="1"/>
</dbReference>
<dbReference type="Proteomes" id="UP001597197">
    <property type="component" value="Unassembled WGS sequence"/>
</dbReference>
<dbReference type="InterPro" id="IPR032508">
    <property type="entry name" value="FecR_C"/>
</dbReference>
<evidence type="ECO:0000259" key="2">
    <source>
        <dbReference type="Pfam" id="PF04773"/>
    </source>
</evidence>
<keyword evidence="5" id="KW-1185">Reference proteome</keyword>
<dbReference type="PANTHER" id="PTHR30273:SF2">
    <property type="entry name" value="PROTEIN FECR"/>
    <property type="match status" value="1"/>
</dbReference>
<dbReference type="InterPro" id="IPR012373">
    <property type="entry name" value="Ferrdict_sens_TM"/>
</dbReference>
<gene>
    <name evidence="4" type="ORF">ACFSDX_03395</name>
</gene>
<dbReference type="EMBL" id="JBHUFD010000001">
    <property type="protein sequence ID" value="MFD1871454.1"/>
    <property type="molecule type" value="Genomic_DNA"/>
</dbReference>
<dbReference type="InterPro" id="IPR006860">
    <property type="entry name" value="FecR"/>
</dbReference>
<dbReference type="RefSeq" id="WP_382311771.1">
    <property type="nucleotide sequence ID" value="NZ_JBHUFD010000001.1"/>
</dbReference>
<evidence type="ECO:0000259" key="3">
    <source>
        <dbReference type="Pfam" id="PF16344"/>
    </source>
</evidence>
<name>A0ABW4QPF7_9BACT</name>
<accession>A0ABW4QPF7</accession>
<evidence type="ECO:0000313" key="4">
    <source>
        <dbReference type="EMBL" id="MFD1871454.1"/>
    </source>
</evidence>
<protein>
    <submittedName>
        <fullName evidence="4">FecR family protein</fullName>
    </submittedName>
</protein>
<feature type="domain" description="FecR protein" evidence="2">
    <location>
        <begin position="138"/>
        <end position="224"/>
    </location>
</feature>
<feature type="domain" description="Protein FecR C-terminal" evidence="3">
    <location>
        <begin position="279"/>
        <end position="340"/>
    </location>
</feature>
<feature type="transmembrane region" description="Helical" evidence="1">
    <location>
        <begin position="89"/>
        <end position="108"/>
    </location>
</feature>
<keyword evidence="1" id="KW-0472">Membrane</keyword>
<dbReference type="PANTHER" id="PTHR30273">
    <property type="entry name" value="PERIPLASMIC SIGNAL SENSOR AND SIGMA FACTOR ACTIVATOR FECR-RELATED"/>
    <property type="match status" value="1"/>
</dbReference>
<dbReference type="Gene3D" id="3.55.50.30">
    <property type="match status" value="1"/>
</dbReference>
<comment type="caution">
    <text evidence="4">The sequence shown here is derived from an EMBL/GenBank/DDBJ whole genome shotgun (WGS) entry which is preliminary data.</text>
</comment>
<keyword evidence="1" id="KW-1133">Transmembrane helix</keyword>
<organism evidence="4 5">
    <name type="scientific">Hymenobacter bucti</name>
    <dbReference type="NCBI Taxonomy" id="1844114"/>
    <lineage>
        <taxon>Bacteria</taxon>
        <taxon>Pseudomonadati</taxon>
        <taxon>Bacteroidota</taxon>
        <taxon>Cytophagia</taxon>
        <taxon>Cytophagales</taxon>
        <taxon>Hymenobacteraceae</taxon>
        <taxon>Hymenobacter</taxon>
    </lineage>
</organism>
<dbReference type="Pfam" id="PF04773">
    <property type="entry name" value="FecR"/>
    <property type="match status" value="1"/>
</dbReference>
<keyword evidence="1" id="KW-0812">Transmembrane</keyword>
<evidence type="ECO:0000313" key="5">
    <source>
        <dbReference type="Proteomes" id="UP001597197"/>
    </source>
</evidence>
<dbReference type="Pfam" id="PF16344">
    <property type="entry name" value="FecR_C"/>
    <property type="match status" value="1"/>
</dbReference>
<proteinExistence type="predicted"/>